<dbReference type="GO" id="GO:0000166">
    <property type="term" value="F:nucleotide binding"/>
    <property type="evidence" value="ECO:0007669"/>
    <property type="project" value="UniProtKB-KW"/>
</dbReference>
<reference evidence="8" key="1">
    <citation type="submission" date="2019-10" db="EMBL/GenBank/DDBJ databases">
        <title>The virome associated to Eryshiphales from vegetable crops in Italy.</title>
        <authorList>
            <person name="Chiapello M."/>
            <person name="Turina M."/>
        </authorList>
    </citation>
    <scope>NUCLEOTIDE SEQUENCE</scope>
    <source>
        <strain evidence="8">PM-A_DN29622</strain>
    </source>
</reference>
<dbReference type="GO" id="GO:0003723">
    <property type="term" value="F:RNA binding"/>
    <property type="evidence" value="ECO:0007669"/>
    <property type="project" value="InterPro"/>
</dbReference>
<evidence type="ECO:0000313" key="8">
    <source>
        <dbReference type="EMBL" id="QIP68044.1"/>
    </source>
</evidence>
<dbReference type="GO" id="GO:0006351">
    <property type="term" value="P:DNA-templated transcription"/>
    <property type="evidence" value="ECO:0007669"/>
    <property type="project" value="InterPro"/>
</dbReference>
<comment type="catalytic activity">
    <reaction evidence="6 7">
        <text>RNA(n) + a ribonucleoside 5'-triphosphate = RNA(n+1) + diphosphate</text>
        <dbReference type="Rhea" id="RHEA:21248"/>
        <dbReference type="Rhea" id="RHEA-COMP:14527"/>
        <dbReference type="Rhea" id="RHEA-COMP:17342"/>
        <dbReference type="ChEBI" id="CHEBI:33019"/>
        <dbReference type="ChEBI" id="CHEBI:61557"/>
        <dbReference type="ChEBI" id="CHEBI:140395"/>
        <dbReference type="EC" id="2.7.7.48"/>
    </reaction>
</comment>
<evidence type="ECO:0000256" key="6">
    <source>
        <dbReference type="ARBA" id="ARBA00048744"/>
    </source>
</evidence>
<dbReference type="InterPro" id="IPR043502">
    <property type="entry name" value="DNA/RNA_pol_sf"/>
</dbReference>
<proteinExistence type="inferred from homology"/>
<dbReference type="GO" id="GO:0003968">
    <property type="term" value="F:RNA-directed RNA polymerase activity"/>
    <property type="evidence" value="ECO:0007669"/>
    <property type="project" value="UniProtKB-KW"/>
</dbReference>
<keyword evidence="2 7" id="KW-0696">RNA-directed RNA polymerase</keyword>
<keyword evidence="3 7" id="KW-0808">Transferase</keyword>
<name>A0A6G9ELI4_9VIRU</name>
<keyword evidence="7" id="KW-0693">Viral RNA replication</keyword>
<organism evidence="8">
    <name type="scientific">Erysiphales associated totivirus 1</name>
    <dbReference type="NCBI Taxonomy" id="2719839"/>
    <lineage>
        <taxon>Viruses</taxon>
        <taxon>Riboviria</taxon>
        <taxon>Orthornavirae</taxon>
        <taxon>Duplornaviricota</taxon>
        <taxon>Chrymotiviricetes</taxon>
        <taxon>Ghabrivirales</taxon>
        <taxon>Alphatotivirineae</taxon>
        <taxon>Orthototiviridae</taxon>
        <taxon>Totivirus</taxon>
    </lineage>
</organism>
<protein>
    <recommendedName>
        <fullName evidence="7">RNA-directed RNA polymerase</fullName>
        <ecNumber evidence="7">2.7.7.48</ecNumber>
    </recommendedName>
</protein>
<dbReference type="EMBL" id="MN628272">
    <property type="protein sequence ID" value="QIP68044.1"/>
    <property type="molecule type" value="Genomic_RNA"/>
</dbReference>
<evidence type="ECO:0000256" key="7">
    <source>
        <dbReference type="RuleBase" id="RU364050"/>
    </source>
</evidence>
<dbReference type="InterPro" id="IPR001795">
    <property type="entry name" value="RNA-dir_pol_luteovirus"/>
</dbReference>
<evidence type="ECO:0000256" key="3">
    <source>
        <dbReference type="ARBA" id="ARBA00022679"/>
    </source>
</evidence>
<dbReference type="Pfam" id="PF02123">
    <property type="entry name" value="RdRP_4"/>
    <property type="match status" value="1"/>
</dbReference>
<evidence type="ECO:0000256" key="5">
    <source>
        <dbReference type="ARBA" id="ARBA00022741"/>
    </source>
</evidence>
<evidence type="ECO:0000256" key="4">
    <source>
        <dbReference type="ARBA" id="ARBA00022695"/>
    </source>
</evidence>
<comment type="similarity">
    <text evidence="1">Belongs to the totiviridae RNA-directed RNA polymerase family.</text>
</comment>
<evidence type="ECO:0000256" key="1">
    <source>
        <dbReference type="ARBA" id="ARBA00010455"/>
    </source>
</evidence>
<keyword evidence="5 7" id="KW-0547">Nucleotide-binding</keyword>
<dbReference type="EC" id="2.7.7.48" evidence="7"/>
<dbReference type="SUPFAM" id="SSF56672">
    <property type="entry name" value="DNA/RNA polymerases"/>
    <property type="match status" value="1"/>
</dbReference>
<evidence type="ECO:0000256" key="2">
    <source>
        <dbReference type="ARBA" id="ARBA00022484"/>
    </source>
</evidence>
<keyword evidence="4 7" id="KW-0548">Nucleotidyltransferase</keyword>
<accession>A0A6G9ELI4</accession>
<sequence length="834" mass="95512">MAGDKRYRCRVNEDIGQVIDVFIDKEGQAVYPYNADYALVCCAYNKSDNSWLDRYKGRLGTDIPFINPLNGESLFGLVARKYSYTLFYAKLDRVTMLTPKTMATVGANVSGNFRCGISIYNHYDCYSIHDNVIDTKFDWQINDKLWDYLDNLELSRISQFHHLFISVKELKKLYEHIIHNKQIDENNNRERLAATKMVIANASKLGYDNKATMCTFIAYLMVSPLLGVRHLVYMILASDNKNDFNNRLKQEGILAKQLQTVFRDDLSVIYETNVLINRVYDTVDWKEEKEKREKPVVVNISSSRVYSHSKSIFEHALGEGKKPRKVEWRDYWDTRWAHTPCGSAVSQYASDIELRKKFEHEYRNKSNWIAALDDPRHDFWTSRHPSIYASTSIKYEWGKTRALYGCDVTSFVNADYGFSDCENVLPSYFPVGEASNIKNVERVLNSFKNSVPFCYDFEDFNSQHSNSAMVNVLLAWRDTFKDHITKEQLESVNWTIKSIDDVSVSCTQTHERYKCNGTLMSGWRLTSLINTVLNRVYLLEAGIQENVIYSVHNGDDMYAGVATFKNALNVIAGTKKHNIRAQLTKMNIGTIGEFLRIDARAKTQTSAQYLTRAVATATHGRVETGNATDFIASIEANSTRMDEMGERGAIKANVDILNKNIEKYICKVFGADEEVTTAFTQLHRVQGGASEEAPVTRKRIVMQPVEADTSVDKVLDLIQPGLNNYTDFIRRKLEIGSNEGNAEHIFSYAKMRETVRGNLSVKGRKYVIEQEKDPYVGVYRGMYKAWEGSKFISQISRGRMLGFSMLLMANKLDRNTINTLHKVKDINRFLNAVT</sequence>